<dbReference type="InterPro" id="IPR002048">
    <property type="entry name" value="EF_hand_dom"/>
</dbReference>
<protein>
    <recommendedName>
        <fullName evidence="1">EF-hand domain-containing protein</fullName>
    </recommendedName>
</protein>
<comment type="caution">
    <text evidence="2">The sequence shown here is derived from an EMBL/GenBank/DDBJ whole genome shotgun (WGS) entry which is preliminary data.</text>
</comment>
<organism evidence="2 3">
    <name type="scientific">Cyclospora cayetanensis</name>
    <dbReference type="NCBI Taxonomy" id="88456"/>
    <lineage>
        <taxon>Eukaryota</taxon>
        <taxon>Sar</taxon>
        <taxon>Alveolata</taxon>
        <taxon>Apicomplexa</taxon>
        <taxon>Conoidasida</taxon>
        <taxon>Coccidia</taxon>
        <taxon>Eucoccidiorida</taxon>
        <taxon>Eimeriorina</taxon>
        <taxon>Eimeriidae</taxon>
        <taxon>Cyclospora</taxon>
    </lineage>
</organism>
<name>A0A1D3D1B8_9EIME</name>
<dbReference type="VEuPathDB" id="ToxoDB:LOC34618945"/>
<dbReference type="VEuPathDB" id="ToxoDB:cyc_02036"/>
<evidence type="ECO:0000259" key="1">
    <source>
        <dbReference type="PROSITE" id="PS50222"/>
    </source>
</evidence>
<dbReference type="GO" id="GO:0005509">
    <property type="term" value="F:calcium ion binding"/>
    <property type="evidence" value="ECO:0007669"/>
    <property type="project" value="InterPro"/>
</dbReference>
<dbReference type="PROSITE" id="PS50222">
    <property type="entry name" value="EF_HAND_2"/>
    <property type="match status" value="1"/>
</dbReference>
<dbReference type="AlphaFoldDB" id="A0A1D3D1B8"/>
<sequence>MLLHSVARHLAATTTSAAAYSATALKAAPTALAAATTRHALLPTLPGAPLGPCIAPASVLIGNLSASFKPLRPLGQGQKRPFSNNVQRNLAGGSLVVARESVATLSDLLQQEDSLGGLVDSYNNRFSFLEYKLSDAWYRGVAHPLRRVFVPTVHCRKSLESVMSSRELEQRAEAACRLERQMALKRGLSLTAPRRLTYVKFQRPVLANRISFSDTLPPLLPALSTKPPEQAYTNTDSLLKRVPLSCAVRALLAKSAALYVDWHDFYSALEPLVLGQMQDGSAADPGELQSRSNARKALEKAFAAVQGTHGGFADIFELLLTLCNFCSVEGDERIRAIFALFDREESGSLHFFVVAAVFHHLHRMLLTPFILDKFRRAQIPFRTVDDLAIASAVEMFKGKYPFLGVSPECYNTPEKASTTTTSLLRLPLILLLRDLL</sequence>
<dbReference type="Proteomes" id="UP000095192">
    <property type="component" value="Unassembled WGS sequence"/>
</dbReference>
<reference evidence="2 3" key="1">
    <citation type="journal article" date="2016" name="BMC Genomics">
        <title>Comparative genomics reveals Cyclospora cayetanensis possesses coccidia-like metabolism and invasion components but unique surface antigens.</title>
        <authorList>
            <person name="Liu S."/>
            <person name="Wang L."/>
            <person name="Zheng H."/>
            <person name="Xu Z."/>
            <person name="Roellig D.M."/>
            <person name="Li N."/>
            <person name="Frace M.A."/>
            <person name="Tang K."/>
            <person name="Arrowood M.J."/>
            <person name="Moss D.M."/>
            <person name="Zhang L."/>
            <person name="Feng Y."/>
            <person name="Xiao L."/>
        </authorList>
    </citation>
    <scope>NUCLEOTIDE SEQUENCE [LARGE SCALE GENOMIC DNA]</scope>
    <source>
        <strain evidence="2 3">CHN_HEN01</strain>
    </source>
</reference>
<dbReference type="InParanoid" id="A0A1D3D1B8"/>
<gene>
    <name evidence="2" type="ORF">cyc_02036</name>
</gene>
<keyword evidence="3" id="KW-1185">Reference proteome</keyword>
<dbReference type="Gene3D" id="1.10.238.10">
    <property type="entry name" value="EF-hand"/>
    <property type="match status" value="1"/>
</dbReference>
<accession>A0A1D3D1B8</accession>
<feature type="domain" description="EF-hand" evidence="1">
    <location>
        <begin position="329"/>
        <end position="364"/>
    </location>
</feature>
<dbReference type="EMBL" id="JROU02001164">
    <property type="protein sequence ID" value="OEH77238.1"/>
    <property type="molecule type" value="Genomic_DNA"/>
</dbReference>
<proteinExistence type="predicted"/>
<evidence type="ECO:0000313" key="3">
    <source>
        <dbReference type="Proteomes" id="UP000095192"/>
    </source>
</evidence>
<evidence type="ECO:0000313" key="2">
    <source>
        <dbReference type="EMBL" id="OEH77238.1"/>
    </source>
</evidence>